<organism evidence="9">
    <name type="scientific">Caldithrix abyssi</name>
    <dbReference type="NCBI Taxonomy" id="187145"/>
    <lineage>
        <taxon>Bacteria</taxon>
        <taxon>Pseudomonadati</taxon>
        <taxon>Calditrichota</taxon>
        <taxon>Calditrichia</taxon>
        <taxon>Calditrichales</taxon>
        <taxon>Calditrichaceae</taxon>
        <taxon>Caldithrix</taxon>
    </lineage>
</organism>
<keyword evidence="5 7" id="KW-1133">Transmembrane helix</keyword>
<feature type="domain" description="Guanylate cyclase" evidence="8">
    <location>
        <begin position="459"/>
        <end position="591"/>
    </location>
</feature>
<dbReference type="GO" id="GO:0006171">
    <property type="term" value="P:cAMP biosynthetic process"/>
    <property type="evidence" value="ECO:0007669"/>
    <property type="project" value="TreeGrafter"/>
</dbReference>
<comment type="similarity">
    <text evidence="2">Belongs to the adenylyl cyclase class-3 family.</text>
</comment>
<feature type="transmembrane region" description="Helical" evidence="7">
    <location>
        <begin position="367"/>
        <end position="388"/>
    </location>
</feature>
<evidence type="ECO:0000313" key="9">
    <source>
        <dbReference type="EMBL" id="HHE55430.1"/>
    </source>
</evidence>
<dbReference type="InterPro" id="IPR029787">
    <property type="entry name" value="Nucleotide_cyclase"/>
</dbReference>
<comment type="subcellular location">
    <subcellularLocation>
        <location evidence="1">Cell envelope</location>
    </subcellularLocation>
</comment>
<reference evidence="9" key="1">
    <citation type="journal article" date="2020" name="mSystems">
        <title>Genome- and Community-Level Interaction Insights into Carbon Utilization and Element Cycling Functions of Hydrothermarchaeota in Hydrothermal Sediment.</title>
        <authorList>
            <person name="Zhou Z."/>
            <person name="Liu Y."/>
            <person name="Xu W."/>
            <person name="Pan J."/>
            <person name="Luo Z.H."/>
            <person name="Li M."/>
        </authorList>
    </citation>
    <scope>NUCLEOTIDE SEQUENCE [LARGE SCALE GENOMIC DNA]</scope>
    <source>
        <strain evidence="9">HyVt-76</strain>
    </source>
</reference>
<comment type="caution">
    <text evidence="9">The sequence shown here is derived from an EMBL/GenBank/DDBJ whole genome shotgun (WGS) entry which is preliminary data.</text>
</comment>
<evidence type="ECO:0000256" key="1">
    <source>
        <dbReference type="ARBA" id="ARBA00004196"/>
    </source>
</evidence>
<dbReference type="GO" id="GO:0004016">
    <property type="term" value="F:adenylate cyclase activity"/>
    <property type="evidence" value="ECO:0007669"/>
    <property type="project" value="UniProtKB-ARBA"/>
</dbReference>
<feature type="transmembrane region" description="Helical" evidence="7">
    <location>
        <begin position="394"/>
        <end position="417"/>
    </location>
</feature>
<dbReference type="EMBL" id="DRTD01000485">
    <property type="protein sequence ID" value="HHE55430.1"/>
    <property type="molecule type" value="Genomic_DNA"/>
</dbReference>
<dbReference type="PANTHER" id="PTHR43081">
    <property type="entry name" value="ADENYLATE CYCLASE, TERMINAL-DIFFERENTIATION SPECIFIC-RELATED"/>
    <property type="match status" value="1"/>
</dbReference>
<dbReference type="InterPro" id="IPR001054">
    <property type="entry name" value="A/G_cyclase"/>
</dbReference>
<sequence length="716" mass="82833">MKWLKKTLIGAFWGILAAIIIWAITRYVAHDLFYTYEAKTYDWRITKKFEEQPTIDDIIIIDIDQRAIQKLGKFSQWPREYHTQVVDFLHRAGALAVGLDILYDKDIWHPEQDKEFVQTVRNAGNVFSAIYFAPADSDNWLPVMKSEPEGFEAERFYYTMPLESEKYFKKEDRFESEFVELLNASRGVGHVNFIGDVDGVVRSIHLFTNFNHHLYPTLSFKIFMDAIGVDSVIFDPQLQFMNLFRERELLLQIPTDEYGNLFINWAGPFKTFRYISFYDVLKAKERNLPPEIFQNKIVLLGTSLAGLYDLRNVPFERAFPGVEIHANILYTLINQNFITRMNEKSTFLLLILIGLILGVILIRTRPLFSIIFIVVLGFVYVITVTIIFFEQSYWIEIIAPLLTIVLSFSLIYVYRYITEEKDKRFIRSTFSHFVTKSVVDELLANPEKIKLGGEKKECTVLFSDVAGFTTISEQLEPEELVHLLNEYLTEMTNIVFKYEGMLDKYEGDAIMAVFGAPVERGNHAYQACATALEMQQRLVAMREVWRKQNRPELRMRVGINTGPMVVGNMGSESRFDYTVMGDAVNLGARLEPANKIYGTNIMIGDGTVKKAGDLIIARPLDLLRVKGKTEPVWVYELLGLSEKGVSDDMMRIIELFKKGLSHYLKRDWDSAINYFMQVLAIKEDDGPAQRYLERCNFFKENPPAEEWDGVYTQTTK</sequence>
<dbReference type="Proteomes" id="UP000886111">
    <property type="component" value="Unassembled WGS sequence"/>
</dbReference>
<keyword evidence="3" id="KW-1003">Cell membrane</keyword>
<dbReference type="GO" id="GO:0035556">
    <property type="term" value="P:intracellular signal transduction"/>
    <property type="evidence" value="ECO:0007669"/>
    <property type="project" value="InterPro"/>
</dbReference>
<feature type="transmembrane region" description="Helical" evidence="7">
    <location>
        <begin position="7"/>
        <end position="29"/>
    </location>
</feature>
<dbReference type="GO" id="GO:0030313">
    <property type="term" value="C:cell envelope"/>
    <property type="evidence" value="ECO:0007669"/>
    <property type="project" value="UniProtKB-SubCell"/>
</dbReference>
<dbReference type="Gene3D" id="3.30.70.1230">
    <property type="entry name" value="Nucleotide cyclase"/>
    <property type="match status" value="1"/>
</dbReference>
<dbReference type="InterPro" id="IPR050697">
    <property type="entry name" value="Adenylyl/Guanylyl_Cyclase_3/4"/>
</dbReference>
<keyword evidence="6 7" id="KW-0472">Membrane</keyword>
<dbReference type="Pfam" id="PF05226">
    <property type="entry name" value="CHASE2"/>
    <property type="match status" value="1"/>
</dbReference>
<dbReference type="AlphaFoldDB" id="A0A7V5H4N0"/>
<dbReference type="SMART" id="SM00044">
    <property type="entry name" value="CYCc"/>
    <property type="match status" value="1"/>
</dbReference>
<dbReference type="FunFam" id="3.30.70.1230:FF:000016">
    <property type="entry name" value="Adenylate/guanylate cyclase domain-containing protein"/>
    <property type="match status" value="1"/>
</dbReference>
<evidence type="ECO:0000256" key="2">
    <source>
        <dbReference type="ARBA" id="ARBA00005381"/>
    </source>
</evidence>
<evidence type="ECO:0000256" key="4">
    <source>
        <dbReference type="ARBA" id="ARBA00022692"/>
    </source>
</evidence>
<name>A0A7V5H4N0_CALAY</name>
<dbReference type="CDD" id="cd07302">
    <property type="entry name" value="CHD"/>
    <property type="match status" value="1"/>
</dbReference>
<gene>
    <name evidence="9" type="ORF">ENL21_06575</name>
</gene>
<dbReference type="InterPro" id="IPR007890">
    <property type="entry name" value="CHASE2"/>
</dbReference>
<dbReference type="SMART" id="SM01080">
    <property type="entry name" value="CHASE2"/>
    <property type="match status" value="1"/>
</dbReference>
<evidence type="ECO:0000256" key="5">
    <source>
        <dbReference type="ARBA" id="ARBA00022989"/>
    </source>
</evidence>
<evidence type="ECO:0000256" key="7">
    <source>
        <dbReference type="SAM" id="Phobius"/>
    </source>
</evidence>
<keyword evidence="4 7" id="KW-0812">Transmembrane</keyword>
<dbReference type="PANTHER" id="PTHR43081:SF1">
    <property type="entry name" value="ADENYLATE CYCLASE, TERMINAL-DIFFERENTIATION SPECIFIC"/>
    <property type="match status" value="1"/>
</dbReference>
<proteinExistence type="inferred from homology"/>
<feature type="transmembrane region" description="Helical" evidence="7">
    <location>
        <begin position="345"/>
        <end position="362"/>
    </location>
</feature>
<evidence type="ECO:0000256" key="3">
    <source>
        <dbReference type="ARBA" id="ARBA00022475"/>
    </source>
</evidence>
<dbReference type="PROSITE" id="PS50125">
    <property type="entry name" value="GUANYLATE_CYCLASE_2"/>
    <property type="match status" value="1"/>
</dbReference>
<dbReference type="Pfam" id="PF00211">
    <property type="entry name" value="Guanylate_cyc"/>
    <property type="match status" value="1"/>
</dbReference>
<accession>A0A7V5H4N0</accession>
<dbReference type="SUPFAM" id="SSF55073">
    <property type="entry name" value="Nucleotide cyclase"/>
    <property type="match status" value="1"/>
</dbReference>
<protein>
    <submittedName>
        <fullName evidence="9">Adenylate/guanylate cyclase domain-containing protein</fullName>
    </submittedName>
</protein>
<evidence type="ECO:0000259" key="8">
    <source>
        <dbReference type="PROSITE" id="PS50125"/>
    </source>
</evidence>
<evidence type="ECO:0000256" key="6">
    <source>
        <dbReference type="ARBA" id="ARBA00023136"/>
    </source>
</evidence>